<dbReference type="Proteomes" id="UP000181997">
    <property type="component" value="Unassembled WGS sequence"/>
</dbReference>
<reference evidence="3" key="2">
    <citation type="submission" date="2016-08" db="EMBL/GenBank/DDBJ databases">
        <authorList>
            <person name="Varghese N."/>
            <person name="Submissions Spin"/>
        </authorList>
    </citation>
    <scope>NUCLEOTIDE SEQUENCE [LARGE SCALE GENOMIC DNA]</scope>
    <source>
        <strain evidence="3">SGD-1123</strain>
    </source>
</reference>
<dbReference type="RefSeq" id="WP_058297367.1">
    <property type="nucleotide sequence ID" value="NZ_FMAU01000001.1"/>
</dbReference>
<dbReference type="EMBL" id="FMAU01000001">
    <property type="protein sequence ID" value="SCB79454.1"/>
    <property type="molecule type" value="Genomic_DNA"/>
</dbReference>
<dbReference type="AlphaFoldDB" id="A0A0V8HQ33"/>
<keyword evidence="3" id="KW-1185">Reference proteome</keyword>
<gene>
    <name evidence="1" type="ORF">GA0061094_0473</name>
    <name evidence="2" type="ORF">GA0061094_0539</name>
</gene>
<accession>A0A0V8HQ33</accession>
<proteinExistence type="predicted"/>
<dbReference type="EMBL" id="FMAU01000001">
    <property type="protein sequence ID" value="SCB78408.1"/>
    <property type="molecule type" value="Genomic_DNA"/>
</dbReference>
<name>A0A0V8HQ33_9BACI</name>
<evidence type="ECO:0000313" key="3">
    <source>
        <dbReference type="Proteomes" id="UP000181997"/>
    </source>
</evidence>
<protein>
    <submittedName>
        <fullName evidence="2">Uncharacterized protein</fullName>
    </submittedName>
</protein>
<organism evidence="2 3">
    <name type="scientific">[Bacillus] enclensis</name>
    <dbReference type="NCBI Taxonomy" id="1402860"/>
    <lineage>
        <taxon>Bacteria</taxon>
        <taxon>Bacillati</taxon>
        <taxon>Bacillota</taxon>
        <taxon>Bacilli</taxon>
        <taxon>Bacillales</taxon>
        <taxon>Bacillaceae</taxon>
        <taxon>Rossellomorea</taxon>
    </lineage>
</organism>
<sequence length="65" mass="7835">MIYPKQAYADALGLSLEELNHNFDRDIYEKNVMWLKLKPELEKKYGITDNNKQVEKYEEEVEKQL</sequence>
<dbReference type="OrthoDB" id="2436339at2"/>
<evidence type="ECO:0000313" key="2">
    <source>
        <dbReference type="EMBL" id="SCB79454.1"/>
    </source>
</evidence>
<evidence type="ECO:0000313" key="1">
    <source>
        <dbReference type="EMBL" id="SCB78408.1"/>
    </source>
</evidence>
<reference evidence="2" key="1">
    <citation type="submission" date="2016-08" db="EMBL/GenBank/DDBJ databases">
        <authorList>
            <person name="Seilhamer J.J."/>
        </authorList>
    </citation>
    <scope>NUCLEOTIDE SEQUENCE [LARGE SCALE GENOMIC DNA]</scope>
    <source>
        <strain evidence="2">SGD-1123</strain>
    </source>
</reference>